<evidence type="ECO:0000313" key="2">
    <source>
        <dbReference type="WBParaSite" id="SPAL_0001180450.1"/>
    </source>
</evidence>
<keyword evidence="1" id="KW-1185">Reference proteome</keyword>
<evidence type="ECO:0000313" key="1">
    <source>
        <dbReference type="Proteomes" id="UP000046392"/>
    </source>
</evidence>
<dbReference type="WBParaSite" id="SPAL_0001180450.1">
    <property type="protein sequence ID" value="SPAL_0001180450.1"/>
    <property type="gene ID" value="SPAL_0001180450"/>
</dbReference>
<sequence>MDDTTNEKKDDTNFNSCMELKRLVEESNTIRSNFASLMKEFHERGEFEKLEKVYYTKIAEMRLCSDELDDLVNSLSQYCKTFNDVTTICTKIKQKLDNKKKLPDFADFI</sequence>
<organism evidence="1 2">
    <name type="scientific">Strongyloides papillosus</name>
    <name type="common">Intestinal threadworm</name>
    <dbReference type="NCBI Taxonomy" id="174720"/>
    <lineage>
        <taxon>Eukaryota</taxon>
        <taxon>Metazoa</taxon>
        <taxon>Ecdysozoa</taxon>
        <taxon>Nematoda</taxon>
        <taxon>Chromadorea</taxon>
        <taxon>Rhabditida</taxon>
        <taxon>Tylenchina</taxon>
        <taxon>Panagrolaimomorpha</taxon>
        <taxon>Strongyloidoidea</taxon>
        <taxon>Strongyloididae</taxon>
        <taxon>Strongyloides</taxon>
    </lineage>
</organism>
<accession>A0A0N5C1C9</accession>
<name>A0A0N5C1C9_STREA</name>
<dbReference type="Proteomes" id="UP000046392">
    <property type="component" value="Unplaced"/>
</dbReference>
<protein>
    <submittedName>
        <fullName evidence="2">Uncharacterized protein</fullName>
    </submittedName>
</protein>
<reference evidence="2" key="1">
    <citation type="submission" date="2017-02" db="UniProtKB">
        <authorList>
            <consortium name="WormBaseParasite"/>
        </authorList>
    </citation>
    <scope>IDENTIFICATION</scope>
</reference>
<dbReference type="AlphaFoldDB" id="A0A0N5C1C9"/>
<proteinExistence type="predicted"/>